<dbReference type="Pfam" id="PF05576">
    <property type="entry name" value="Peptidase_S37"/>
    <property type="match status" value="1"/>
</dbReference>
<dbReference type="PANTHER" id="PTHR11010:SF38">
    <property type="entry name" value="LYSOSOMAL PRO-X CARBOXYPEPTIDASE"/>
    <property type="match status" value="1"/>
</dbReference>
<dbReference type="GO" id="GO:0008233">
    <property type="term" value="F:peptidase activity"/>
    <property type="evidence" value="ECO:0007669"/>
    <property type="project" value="UniProtKB-KW"/>
</dbReference>
<dbReference type="EMBL" id="BAABAL010000018">
    <property type="protein sequence ID" value="GAA4023453.1"/>
    <property type="molecule type" value="Genomic_DNA"/>
</dbReference>
<keyword evidence="1 5" id="KW-0645">Protease</keyword>
<dbReference type="SUPFAM" id="SSF53474">
    <property type="entry name" value="alpha/beta-Hydrolases"/>
    <property type="match status" value="1"/>
</dbReference>
<proteinExistence type="predicted"/>
<protein>
    <submittedName>
        <fullName evidence="5">S28 family serine protease</fullName>
    </submittedName>
</protein>
<gene>
    <name evidence="5" type="ORF">GCM10022247_54760</name>
</gene>
<evidence type="ECO:0000256" key="1">
    <source>
        <dbReference type="ARBA" id="ARBA00022670"/>
    </source>
</evidence>
<keyword evidence="3" id="KW-0378">Hydrolase</keyword>
<dbReference type="InterPro" id="IPR029058">
    <property type="entry name" value="AB_hydrolase_fold"/>
</dbReference>
<reference evidence="6" key="1">
    <citation type="journal article" date="2019" name="Int. J. Syst. Evol. Microbiol.">
        <title>The Global Catalogue of Microorganisms (GCM) 10K type strain sequencing project: providing services to taxonomists for standard genome sequencing and annotation.</title>
        <authorList>
            <consortium name="The Broad Institute Genomics Platform"/>
            <consortium name="The Broad Institute Genome Sequencing Center for Infectious Disease"/>
            <person name="Wu L."/>
            <person name="Ma J."/>
        </authorList>
    </citation>
    <scope>NUCLEOTIDE SEQUENCE [LARGE SCALE GENOMIC DNA]</scope>
    <source>
        <strain evidence="6">JCM 17342</strain>
    </source>
</reference>
<keyword evidence="2 4" id="KW-0732">Signal</keyword>
<dbReference type="RefSeq" id="WP_344880566.1">
    <property type="nucleotide sequence ID" value="NZ_BAABAL010000018.1"/>
</dbReference>
<evidence type="ECO:0000256" key="2">
    <source>
        <dbReference type="ARBA" id="ARBA00022729"/>
    </source>
</evidence>
<evidence type="ECO:0000313" key="6">
    <source>
        <dbReference type="Proteomes" id="UP001501747"/>
    </source>
</evidence>
<keyword evidence="6" id="KW-1185">Reference proteome</keyword>
<accession>A0ABP7TAH0</accession>
<evidence type="ECO:0000313" key="5">
    <source>
        <dbReference type="EMBL" id="GAA4023453.1"/>
    </source>
</evidence>
<sequence length="460" mass="51105">MFTKLRGVVAASAVAVVAAAGTAGAAPQEDILDQLKRIPGLAVLSEGPPPTPDTRYFVLGYTQPVDHRQPGGATFQQRFQLVHKSAARPTVLHTTGYNLYPTSFRSEPTQLVDGNQISTEHRFFPPSQPQPATWDHLNIWQAATDHHRLVAALKPLYPKKWLASGASKGGMTSVYHSRFYPRDVDGVVAYVAPSDHVNDEDSAYDRFFATVGDAACRTALADLQVEAFKRRPELVAMLTEHSAKENWTYDKIVGNLDKAFEKSIMVLSWAFWQYSGQQHCDKVPTTKASTSQIYDYVQANVDFGSFADQNLIQMVPYYFQAMSELGWPRQKQAHISGYLKYPDSSTIYSNVPKELHRPHRPMAMLDVHNWVRTQGQRILFINGQNDPWGAERFTPSPHDSHSFTAPGSNHGAKIAALSGADRTAATDILRRWAGSDVRLDGAAPVIDPSQLDVVRTPFPF</sequence>
<dbReference type="Gene3D" id="3.40.50.1820">
    <property type="entry name" value="alpha/beta hydrolase"/>
    <property type="match status" value="2"/>
</dbReference>
<dbReference type="PANTHER" id="PTHR11010">
    <property type="entry name" value="PROTEASE S28 PRO-X CARBOXYPEPTIDASE-RELATED"/>
    <property type="match status" value="1"/>
</dbReference>
<name>A0ABP7TAH0_9PSEU</name>
<dbReference type="Proteomes" id="UP001501747">
    <property type="component" value="Unassembled WGS sequence"/>
</dbReference>
<dbReference type="GO" id="GO:0006508">
    <property type="term" value="P:proteolysis"/>
    <property type="evidence" value="ECO:0007669"/>
    <property type="project" value="UniProtKB-KW"/>
</dbReference>
<feature type="signal peptide" evidence="4">
    <location>
        <begin position="1"/>
        <end position="25"/>
    </location>
</feature>
<evidence type="ECO:0000256" key="3">
    <source>
        <dbReference type="ARBA" id="ARBA00022801"/>
    </source>
</evidence>
<comment type="caution">
    <text evidence="5">The sequence shown here is derived from an EMBL/GenBank/DDBJ whole genome shotgun (WGS) entry which is preliminary data.</text>
</comment>
<organism evidence="5 6">
    <name type="scientific">Allokutzneria multivorans</name>
    <dbReference type="NCBI Taxonomy" id="1142134"/>
    <lineage>
        <taxon>Bacteria</taxon>
        <taxon>Bacillati</taxon>
        <taxon>Actinomycetota</taxon>
        <taxon>Actinomycetes</taxon>
        <taxon>Pseudonocardiales</taxon>
        <taxon>Pseudonocardiaceae</taxon>
        <taxon>Allokutzneria</taxon>
    </lineage>
</organism>
<dbReference type="InterPro" id="IPR008761">
    <property type="entry name" value="Peptidase_S37"/>
</dbReference>
<feature type="chain" id="PRO_5047319370" evidence="4">
    <location>
        <begin position="26"/>
        <end position="460"/>
    </location>
</feature>
<evidence type="ECO:0000256" key="4">
    <source>
        <dbReference type="SAM" id="SignalP"/>
    </source>
</evidence>